<evidence type="ECO:0000256" key="1">
    <source>
        <dbReference type="SAM" id="MobiDB-lite"/>
    </source>
</evidence>
<dbReference type="AlphaFoldDB" id="A0A9W7ANV8"/>
<gene>
    <name evidence="2" type="ORF">TL16_g07066</name>
</gene>
<feature type="region of interest" description="Disordered" evidence="1">
    <location>
        <begin position="128"/>
        <end position="147"/>
    </location>
</feature>
<sequence>MQDIQEQEDAYNSSISSLSPPYHTNSPSLDNDSSNKSKPHRKKHSRGSSLDSLASISSSIISHLISPNFLSFTSSNDTKKKQRILPIPSPPNNYPPQQLDVYFNQMKTLGSIGNDLDCLGIQCDATNATEHSDSTGSEGITDMWRNA</sequence>
<dbReference type="EMBL" id="BLQM01000220">
    <property type="protein sequence ID" value="GMH76401.1"/>
    <property type="molecule type" value="Genomic_DNA"/>
</dbReference>
<organism evidence="2 3">
    <name type="scientific">Triparma laevis f. inornata</name>
    <dbReference type="NCBI Taxonomy" id="1714386"/>
    <lineage>
        <taxon>Eukaryota</taxon>
        <taxon>Sar</taxon>
        <taxon>Stramenopiles</taxon>
        <taxon>Ochrophyta</taxon>
        <taxon>Bolidophyceae</taxon>
        <taxon>Parmales</taxon>
        <taxon>Triparmaceae</taxon>
        <taxon>Triparma</taxon>
    </lineage>
</organism>
<evidence type="ECO:0000313" key="2">
    <source>
        <dbReference type="EMBL" id="GMH76401.1"/>
    </source>
</evidence>
<reference evidence="3" key="1">
    <citation type="journal article" date="2023" name="Commun. Biol.">
        <title>Genome analysis of Parmales, the sister group of diatoms, reveals the evolutionary specialization of diatoms from phago-mixotrophs to photoautotrophs.</title>
        <authorList>
            <person name="Ban H."/>
            <person name="Sato S."/>
            <person name="Yoshikawa S."/>
            <person name="Yamada K."/>
            <person name="Nakamura Y."/>
            <person name="Ichinomiya M."/>
            <person name="Sato N."/>
            <person name="Blanc-Mathieu R."/>
            <person name="Endo H."/>
            <person name="Kuwata A."/>
            <person name="Ogata H."/>
        </authorList>
    </citation>
    <scope>NUCLEOTIDE SEQUENCE [LARGE SCALE GENOMIC DNA]</scope>
</reference>
<feature type="region of interest" description="Disordered" evidence="1">
    <location>
        <begin position="1"/>
        <end position="50"/>
    </location>
</feature>
<protein>
    <submittedName>
        <fullName evidence="2">Uncharacterized protein</fullName>
    </submittedName>
</protein>
<feature type="region of interest" description="Disordered" evidence="1">
    <location>
        <begin position="72"/>
        <end position="96"/>
    </location>
</feature>
<dbReference type="Proteomes" id="UP001162640">
    <property type="component" value="Unassembled WGS sequence"/>
</dbReference>
<feature type="compositionally biased region" description="Polar residues" evidence="1">
    <location>
        <begin position="10"/>
        <end position="36"/>
    </location>
</feature>
<feature type="compositionally biased region" description="Polar residues" evidence="1">
    <location>
        <begin position="128"/>
        <end position="138"/>
    </location>
</feature>
<evidence type="ECO:0000313" key="3">
    <source>
        <dbReference type="Proteomes" id="UP001162640"/>
    </source>
</evidence>
<feature type="compositionally biased region" description="Basic residues" evidence="1">
    <location>
        <begin position="37"/>
        <end position="46"/>
    </location>
</feature>
<name>A0A9W7ANV8_9STRA</name>
<accession>A0A9W7ANV8</accession>
<proteinExistence type="predicted"/>
<comment type="caution">
    <text evidence="2">The sequence shown here is derived from an EMBL/GenBank/DDBJ whole genome shotgun (WGS) entry which is preliminary data.</text>
</comment>